<dbReference type="Proteomes" id="UP000187465">
    <property type="component" value="Unassembled WGS sequence"/>
</dbReference>
<comment type="caution">
    <text evidence="3">The sequence shown here is derived from an EMBL/GenBank/DDBJ whole genome shotgun (WGS) entry which is preliminary data.</text>
</comment>
<dbReference type="RefSeq" id="WP_076179817.1">
    <property type="nucleotide sequence ID" value="NZ_MKQP01000067.1"/>
</dbReference>
<evidence type="ECO:0000313" key="4">
    <source>
        <dbReference type="Proteomes" id="UP000187465"/>
    </source>
</evidence>
<sequence length="552" mass="62613">MSAQIHNLSEMTDSREIMESKTSPVISIFILILFILLGSALVWSYFGQIDEVAKASAVVRPNEKVSTIQTSSVGKVEQVYIHEGMQIKQGEQLISFEHKELDIELSNRNSEINKLTKKLHYLELYKQSISNLNNQFSSEHADEVYYYDMVEQFLLEYSQQQQTYQGTQDQLTAAIHENIGLQESSAFSAESSLDKSLQNKIELERKKKLLNVEITNEKLLVQSIKENQNLLPIEDTKRTEQYNTYQIKYVQLSKQSAEKKEIYNRSLSLGDRLVPQSQITDEQHQYESSYLQINQFQTEAVLSSESNITNYNQQLVEIEVSLDLLKNGHDPSVSERKTLEMQKKQLAEQQNDLLNQEKLNRSSEATSLKKLKLDRIVQIHSAIEENKRTLITLQEAVKGLELERDKRLLIAPISGTINILKETSIGDMVQSGEALISIIPSNESKYKMSIAVPNAEAGKIAIGNKVDFSFSAFPKQNFGSQKGTITSISTDSIIQQDGLSYYLVEATISNDPLVNRRGERGELRVGMIAQASVITDSKKIIDFVLEKINLKE</sequence>
<evidence type="ECO:0000259" key="2">
    <source>
        <dbReference type="Pfam" id="PF26002"/>
    </source>
</evidence>
<dbReference type="PRINTS" id="PR01490">
    <property type="entry name" value="RTXTOXIND"/>
</dbReference>
<keyword evidence="1" id="KW-1133">Transmembrane helix</keyword>
<gene>
    <name evidence="3" type="ORF">BJP51_06790</name>
</gene>
<feature type="transmembrane region" description="Helical" evidence="1">
    <location>
        <begin position="25"/>
        <end position="46"/>
    </location>
</feature>
<dbReference type="PANTHER" id="PTHR30386:SF28">
    <property type="entry name" value="EXPORTED PROTEIN"/>
    <property type="match status" value="1"/>
</dbReference>
<evidence type="ECO:0000256" key="1">
    <source>
        <dbReference type="SAM" id="Phobius"/>
    </source>
</evidence>
<protein>
    <recommendedName>
        <fullName evidence="2">AprE-like beta-barrel domain-containing protein</fullName>
    </recommendedName>
</protein>
<dbReference type="PANTHER" id="PTHR30386">
    <property type="entry name" value="MEMBRANE FUSION SUBUNIT OF EMRAB-TOLC MULTIDRUG EFFLUX PUMP"/>
    <property type="match status" value="1"/>
</dbReference>
<keyword evidence="1" id="KW-0472">Membrane</keyword>
<evidence type="ECO:0000313" key="3">
    <source>
        <dbReference type="EMBL" id="OMD22517.1"/>
    </source>
</evidence>
<name>A0A1R0WW81_9BACL</name>
<organism evidence="3 4">
    <name type="scientific">Paenibacillus odorifer</name>
    <dbReference type="NCBI Taxonomy" id="189426"/>
    <lineage>
        <taxon>Bacteria</taxon>
        <taxon>Bacillati</taxon>
        <taxon>Bacillota</taxon>
        <taxon>Bacilli</taxon>
        <taxon>Bacillales</taxon>
        <taxon>Paenibacillaceae</taxon>
        <taxon>Paenibacillus</taxon>
    </lineage>
</organism>
<dbReference type="InterPro" id="IPR050739">
    <property type="entry name" value="MFP"/>
</dbReference>
<keyword evidence="1" id="KW-0812">Transmembrane</keyword>
<dbReference type="Pfam" id="PF26002">
    <property type="entry name" value="Beta-barrel_AprE"/>
    <property type="match status" value="1"/>
</dbReference>
<accession>A0A1R0WW81</accession>
<dbReference type="EMBL" id="MKQP01000067">
    <property type="protein sequence ID" value="OMD22517.1"/>
    <property type="molecule type" value="Genomic_DNA"/>
</dbReference>
<dbReference type="InterPro" id="IPR058982">
    <property type="entry name" value="Beta-barrel_AprE"/>
</dbReference>
<proteinExistence type="predicted"/>
<dbReference type="AlphaFoldDB" id="A0A1R0WW81"/>
<reference evidence="3 4" key="1">
    <citation type="submission" date="2016-10" db="EMBL/GenBank/DDBJ databases">
        <title>Paenibacillus species isolates.</title>
        <authorList>
            <person name="Beno S.M."/>
        </authorList>
    </citation>
    <scope>NUCLEOTIDE SEQUENCE [LARGE SCALE GENOMIC DNA]</scope>
    <source>
        <strain evidence="3 4">FSL H7-0604</strain>
    </source>
</reference>
<dbReference type="Gene3D" id="2.40.30.170">
    <property type="match status" value="1"/>
</dbReference>
<feature type="domain" description="AprE-like beta-barrel" evidence="2">
    <location>
        <begin position="449"/>
        <end position="535"/>
    </location>
</feature>